<protein>
    <recommendedName>
        <fullName evidence="2">1-phosphatidylinositol 4-kinase</fullName>
        <ecNumber evidence="2">2.7.1.67</ecNumber>
    </recommendedName>
</protein>
<dbReference type="OMA" id="THVCITH"/>
<dbReference type="GO" id="GO:0004430">
    <property type="term" value="F:1-phosphatidylinositol 4-kinase activity"/>
    <property type="evidence" value="ECO:0007669"/>
    <property type="project" value="UniProtKB-EC"/>
</dbReference>
<keyword evidence="4 7" id="KW-0418">Kinase</keyword>
<dbReference type="PROSITE" id="PS50290">
    <property type="entry name" value="PI3_4_KINASE_3"/>
    <property type="match status" value="1"/>
</dbReference>
<feature type="domain" description="PI3K/PI4K catalytic" evidence="6">
    <location>
        <begin position="297"/>
        <end position="566"/>
    </location>
</feature>
<dbReference type="CDD" id="cd05168">
    <property type="entry name" value="PI4Kc_III_beta"/>
    <property type="match status" value="1"/>
</dbReference>
<dbReference type="VEuPathDB" id="TriTrypDB:TvY486_0400880"/>
<accession>G0TTZ0</accession>
<sequence length="582" mass="65692">MNANMPVTSQVSALIELLLSLATGPHDKTSEFVDRLFSMPLEVLEVIFLQVSHVCITHKDSEAQSLIHFMLRLSGQSLYAALRLAWAVDSVQEVFTAVGLGVRIKELQDRIESFAINRRGITPTDSHGDMTETVMRKELRLKVFNDERAFLNVVTNLSGRLLSYSDRHLRQSELRKALSIINSSLSSQWLIYPFGHSGDPVRWIVRIAVEDCVVFFSRQRAPFLLRCEVIVDDTATMADPTVTKLRLSDGRFKLAADSDQFFDSCSSAEKSGGRELCLSEVGDTSLDSKHFQKVFGGSPEVRMLRLRGKSPFGSHPNWDVASLIVKSGDDLRQEELALQLVEFFNRIWREAGLTCSVFPYRALSVSAESGVIECINDACSIDSIKKQCQLAYLPQFFNEAFGPRGSAGFRKAQRNFVETMAGYSIFTYIMQVKDRHNGNIMIMRDGRLLHIDFGFMLVTSPGGLKFESAPFKLSQELLEVMDGACSASFDYFKVLLFQGMMAVRHRAEEILALVSLMASRNTMSCFGTNPHLAIEQLRSRFRLDLETEADVALYVRELILESVDNWRTRRYDQFQTLQNGIL</sequence>
<evidence type="ECO:0000256" key="5">
    <source>
        <dbReference type="SAM" id="SignalP"/>
    </source>
</evidence>
<feature type="signal peptide" evidence="5">
    <location>
        <begin position="1"/>
        <end position="22"/>
    </location>
</feature>
<dbReference type="SMART" id="SM00146">
    <property type="entry name" value="PI3Kc"/>
    <property type="match status" value="1"/>
</dbReference>
<dbReference type="InterPro" id="IPR036940">
    <property type="entry name" value="PI3/4_kinase_cat_sf"/>
</dbReference>
<keyword evidence="5" id="KW-0732">Signal</keyword>
<dbReference type="GO" id="GO:0016020">
    <property type="term" value="C:membrane"/>
    <property type="evidence" value="ECO:0007669"/>
    <property type="project" value="TreeGrafter"/>
</dbReference>
<dbReference type="InterPro" id="IPR000403">
    <property type="entry name" value="PI3/4_kinase_cat_dom"/>
</dbReference>
<dbReference type="InterPro" id="IPR057754">
    <property type="entry name" value="PI4-kinase_beta/PIK1_cat"/>
</dbReference>
<evidence type="ECO:0000256" key="1">
    <source>
        <dbReference type="ARBA" id="ARBA00001686"/>
    </source>
</evidence>
<dbReference type="Gene3D" id="1.10.1070.11">
    <property type="entry name" value="Phosphatidylinositol 3-/4-kinase, catalytic domain"/>
    <property type="match status" value="1"/>
</dbReference>
<dbReference type="GO" id="GO:0046854">
    <property type="term" value="P:phosphatidylinositol phosphate biosynthetic process"/>
    <property type="evidence" value="ECO:0007669"/>
    <property type="project" value="InterPro"/>
</dbReference>
<evidence type="ECO:0000256" key="4">
    <source>
        <dbReference type="ARBA" id="ARBA00022777"/>
    </source>
</evidence>
<dbReference type="AlphaFoldDB" id="G0TTZ0"/>
<name>G0TTZ0_TRYVY</name>
<dbReference type="EMBL" id="HE573020">
    <property type="protein sequence ID" value="CCC47423.1"/>
    <property type="molecule type" value="Genomic_DNA"/>
</dbReference>
<dbReference type="GO" id="GO:0048015">
    <property type="term" value="P:phosphatidylinositol-mediated signaling"/>
    <property type="evidence" value="ECO:0007669"/>
    <property type="project" value="TreeGrafter"/>
</dbReference>
<dbReference type="InterPro" id="IPR015433">
    <property type="entry name" value="PI3/4_kinase"/>
</dbReference>
<dbReference type="PANTHER" id="PTHR10048">
    <property type="entry name" value="PHOSPHATIDYLINOSITOL KINASE"/>
    <property type="match status" value="1"/>
</dbReference>
<evidence type="ECO:0000256" key="2">
    <source>
        <dbReference type="ARBA" id="ARBA00012169"/>
    </source>
</evidence>
<feature type="chain" id="PRO_5003410228" description="1-phosphatidylinositol 4-kinase" evidence="5">
    <location>
        <begin position="23"/>
        <end position="582"/>
    </location>
</feature>
<comment type="catalytic activity">
    <reaction evidence="1">
        <text>a 1,2-diacyl-sn-glycero-3-phospho-(1D-myo-inositol) + ATP = a 1,2-diacyl-sn-glycero-3-phospho-(1D-myo-inositol 4-phosphate) + ADP + H(+)</text>
        <dbReference type="Rhea" id="RHEA:19877"/>
        <dbReference type="ChEBI" id="CHEBI:15378"/>
        <dbReference type="ChEBI" id="CHEBI:30616"/>
        <dbReference type="ChEBI" id="CHEBI:57880"/>
        <dbReference type="ChEBI" id="CHEBI:58178"/>
        <dbReference type="ChEBI" id="CHEBI:456216"/>
        <dbReference type="EC" id="2.7.1.67"/>
    </reaction>
</comment>
<dbReference type="PANTHER" id="PTHR10048:SF22">
    <property type="entry name" value="PHOSPHATIDYLINOSITOL 4-KINASE BETA"/>
    <property type="match status" value="1"/>
</dbReference>
<keyword evidence="3 7" id="KW-0808">Transferase</keyword>
<dbReference type="GO" id="GO:0005737">
    <property type="term" value="C:cytoplasm"/>
    <property type="evidence" value="ECO:0007669"/>
    <property type="project" value="TreeGrafter"/>
</dbReference>
<dbReference type="EC" id="2.7.1.67" evidence="2"/>
<reference evidence="7" key="1">
    <citation type="journal article" date="2012" name="Proc. Natl. Acad. Sci. U.S.A.">
        <title>Antigenic diversity is generated by distinct evolutionary mechanisms in African trypanosome species.</title>
        <authorList>
            <person name="Jackson A.P."/>
            <person name="Berry A."/>
            <person name="Aslett M."/>
            <person name="Allison H.C."/>
            <person name="Burton P."/>
            <person name="Vavrova-Anderson J."/>
            <person name="Brown R."/>
            <person name="Browne H."/>
            <person name="Corton N."/>
            <person name="Hauser H."/>
            <person name="Gamble J."/>
            <person name="Gilderthorp R."/>
            <person name="Marcello L."/>
            <person name="McQuillan J."/>
            <person name="Otto T.D."/>
            <person name="Quail M.A."/>
            <person name="Sanders M.J."/>
            <person name="van Tonder A."/>
            <person name="Ginger M.L."/>
            <person name="Field M.C."/>
            <person name="Barry J.D."/>
            <person name="Hertz-Fowler C."/>
            <person name="Berriman M."/>
        </authorList>
    </citation>
    <scope>NUCLEOTIDE SEQUENCE</scope>
    <source>
        <strain evidence="7">Y486</strain>
    </source>
</reference>
<dbReference type="Gene3D" id="3.30.1010.10">
    <property type="entry name" value="Phosphatidylinositol 3-kinase Catalytic Subunit, Chain A, domain 4"/>
    <property type="match status" value="1"/>
</dbReference>
<dbReference type="PROSITE" id="PS00916">
    <property type="entry name" value="PI3_4_KINASE_2"/>
    <property type="match status" value="1"/>
</dbReference>
<dbReference type="PROSITE" id="PS00915">
    <property type="entry name" value="PI3_4_KINASE_1"/>
    <property type="match status" value="1"/>
</dbReference>
<evidence type="ECO:0000259" key="6">
    <source>
        <dbReference type="PROSITE" id="PS50290"/>
    </source>
</evidence>
<dbReference type="InterPro" id="IPR011009">
    <property type="entry name" value="Kinase-like_dom_sf"/>
</dbReference>
<gene>
    <name evidence="7" type="ORF">TVY486_0400880</name>
</gene>
<evidence type="ECO:0000313" key="7">
    <source>
        <dbReference type="EMBL" id="CCC47423.1"/>
    </source>
</evidence>
<proteinExistence type="predicted"/>
<dbReference type="InterPro" id="IPR018936">
    <property type="entry name" value="PI3/4_kinase_CS"/>
</dbReference>
<dbReference type="Pfam" id="PF00454">
    <property type="entry name" value="PI3_PI4_kinase"/>
    <property type="match status" value="1"/>
</dbReference>
<dbReference type="SUPFAM" id="SSF56112">
    <property type="entry name" value="Protein kinase-like (PK-like)"/>
    <property type="match status" value="1"/>
</dbReference>
<evidence type="ECO:0000256" key="3">
    <source>
        <dbReference type="ARBA" id="ARBA00022679"/>
    </source>
</evidence>
<organism evidence="7">
    <name type="scientific">Trypanosoma vivax (strain Y486)</name>
    <dbReference type="NCBI Taxonomy" id="1055687"/>
    <lineage>
        <taxon>Eukaryota</taxon>
        <taxon>Discoba</taxon>
        <taxon>Euglenozoa</taxon>
        <taxon>Kinetoplastea</taxon>
        <taxon>Metakinetoplastina</taxon>
        <taxon>Trypanosomatida</taxon>
        <taxon>Trypanosomatidae</taxon>
        <taxon>Trypanosoma</taxon>
        <taxon>Duttonella</taxon>
    </lineage>
</organism>
<dbReference type="FunFam" id="1.10.1070.11:FF:000016">
    <property type="entry name" value="PIK1p Phosphatidylinositol 4-kinase"/>
    <property type="match status" value="1"/>
</dbReference>